<evidence type="ECO:0000313" key="2">
    <source>
        <dbReference type="EMBL" id="CEK75704.1"/>
    </source>
</evidence>
<evidence type="ECO:0000256" key="1">
    <source>
        <dbReference type="SAM" id="MobiDB-lite"/>
    </source>
</evidence>
<proteinExistence type="predicted"/>
<feature type="region of interest" description="Disordered" evidence="1">
    <location>
        <begin position="238"/>
        <end position="307"/>
    </location>
</feature>
<gene>
    <name evidence="2" type="primary">ORF96681</name>
</gene>
<name>A0A0B7A433_9EUPU</name>
<feature type="compositionally biased region" description="Basic and acidic residues" evidence="1">
    <location>
        <begin position="281"/>
        <end position="292"/>
    </location>
</feature>
<feature type="non-terminal residue" evidence="2">
    <location>
        <position position="1"/>
    </location>
</feature>
<feature type="non-terminal residue" evidence="2">
    <location>
        <position position="307"/>
    </location>
</feature>
<reference evidence="2" key="1">
    <citation type="submission" date="2014-12" db="EMBL/GenBank/DDBJ databases">
        <title>Insight into the proteome of Arion vulgaris.</title>
        <authorList>
            <person name="Aradska J."/>
            <person name="Bulat T."/>
            <person name="Smidak R."/>
            <person name="Sarate P."/>
            <person name="Gangsoo J."/>
            <person name="Sialana F."/>
            <person name="Bilban M."/>
            <person name="Lubec G."/>
        </authorList>
    </citation>
    <scope>NUCLEOTIDE SEQUENCE</scope>
    <source>
        <tissue evidence="2">Skin</tissue>
    </source>
</reference>
<protein>
    <submittedName>
        <fullName evidence="2">Uncharacterized protein</fullName>
    </submittedName>
</protein>
<feature type="compositionally biased region" description="Basic residues" evidence="1">
    <location>
        <begin position="293"/>
        <end position="307"/>
    </location>
</feature>
<dbReference type="EMBL" id="HACG01028839">
    <property type="protein sequence ID" value="CEK75704.1"/>
    <property type="molecule type" value="Transcribed_RNA"/>
</dbReference>
<organism evidence="2">
    <name type="scientific">Arion vulgaris</name>
    <dbReference type="NCBI Taxonomy" id="1028688"/>
    <lineage>
        <taxon>Eukaryota</taxon>
        <taxon>Metazoa</taxon>
        <taxon>Spiralia</taxon>
        <taxon>Lophotrochozoa</taxon>
        <taxon>Mollusca</taxon>
        <taxon>Gastropoda</taxon>
        <taxon>Heterobranchia</taxon>
        <taxon>Euthyneura</taxon>
        <taxon>Panpulmonata</taxon>
        <taxon>Eupulmonata</taxon>
        <taxon>Stylommatophora</taxon>
        <taxon>Helicina</taxon>
        <taxon>Arionoidea</taxon>
        <taxon>Arionidae</taxon>
        <taxon>Arion</taxon>
    </lineage>
</organism>
<dbReference type="AlphaFoldDB" id="A0A0B7A433"/>
<sequence>DSHPDCLISYGRFREIYLTINKASLEEQAGIGHKECGQFDLTIPDRHSPRRKSPRTCSTFLLRNDERNECEKSERRRSTRVTRMQGSMAEESLLELGDESCIVSTNTYILKNQYRNSLSCPAAELNPRLKYSRQQASKKSKTLAQSDHVINQHLVACLQDGMAEDSLPELGNESCTVPNNTSILKNHDCSTVELNTHLTYSRQQASTNSQKLAPPENVINQHQVACLQDSKHSIQIHSDPSVTKCEQSPDYKVGSSNTKHKKYVENTRNIISKYRRRKKSKECVEDTKDAHLSKLRSQTKLKQNSKR</sequence>
<accession>A0A0B7A433</accession>